<comment type="caution">
    <text evidence="1">The sequence shown here is derived from an EMBL/GenBank/DDBJ whole genome shotgun (WGS) entry which is preliminary data.</text>
</comment>
<gene>
    <name evidence="1" type="ORF">EZS28_009032</name>
</gene>
<dbReference type="EMBL" id="SNRW01001683">
    <property type="protein sequence ID" value="KAA6395442.1"/>
    <property type="molecule type" value="Genomic_DNA"/>
</dbReference>
<evidence type="ECO:0000313" key="1">
    <source>
        <dbReference type="EMBL" id="KAA6395442.1"/>
    </source>
</evidence>
<dbReference type="Proteomes" id="UP000324800">
    <property type="component" value="Unassembled WGS sequence"/>
</dbReference>
<evidence type="ECO:0000313" key="2">
    <source>
        <dbReference type="Proteomes" id="UP000324800"/>
    </source>
</evidence>
<sequence length="155" mass="17881">MYNILKRKRRSVLNSYLLIPLADSPNRVNNRDANKWDAKERKTRKCNNNTLRTLSRDTCNKPNYQNLIVQNPLGCTMQTLQIIINVFRQSIEIDLLDYNLSVIIPTDDSSIAITTVLAHFVGLVWRDTSKIEFQIEKQQDEQVTDAPIVTGIFTD</sequence>
<proteinExistence type="predicted"/>
<protein>
    <submittedName>
        <fullName evidence="1">Uncharacterized protein</fullName>
    </submittedName>
</protein>
<accession>A0A5J4WLL0</accession>
<dbReference type="AlphaFoldDB" id="A0A5J4WLL0"/>
<name>A0A5J4WLL0_9EUKA</name>
<organism evidence="1 2">
    <name type="scientific">Streblomastix strix</name>
    <dbReference type="NCBI Taxonomy" id="222440"/>
    <lineage>
        <taxon>Eukaryota</taxon>
        <taxon>Metamonada</taxon>
        <taxon>Preaxostyla</taxon>
        <taxon>Oxymonadida</taxon>
        <taxon>Streblomastigidae</taxon>
        <taxon>Streblomastix</taxon>
    </lineage>
</organism>
<reference evidence="1 2" key="1">
    <citation type="submission" date="2019-03" db="EMBL/GenBank/DDBJ databases">
        <title>Single cell metagenomics reveals metabolic interactions within the superorganism composed of flagellate Streblomastix strix and complex community of Bacteroidetes bacteria on its surface.</title>
        <authorList>
            <person name="Treitli S.C."/>
            <person name="Kolisko M."/>
            <person name="Husnik F."/>
            <person name="Keeling P."/>
            <person name="Hampl V."/>
        </authorList>
    </citation>
    <scope>NUCLEOTIDE SEQUENCE [LARGE SCALE GENOMIC DNA]</scope>
    <source>
        <strain evidence="1">ST1C</strain>
    </source>
</reference>